<dbReference type="InterPro" id="IPR010918">
    <property type="entry name" value="PurM-like_C_dom"/>
</dbReference>
<gene>
    <name evidence="2" type="ORF">IAB44_03990</name>
</gene>
<sequence length="210" mass="23284">MRTEIISENNGKAKMKQKEKNSLEPGMELVITRWVGLQGTALAAKSREAELLRRFPASMVLEAQSFARFLDTREDEAAAIQEGARAVYRLGSQGVLSGLWNAAEASGVGLQAELRRIPIRQETVEICEYFQINPYYLLSGGSLLLGAADGYGLAARLSRRGIPAVTIGQADSGNDRILYNQGIRRYLDRPKPDEIYKCGDCLTERRESDE</sequence>
<reference evidence="2" key="2">
    <citation type="journal article" date="2021" name="PeerJ">
        <title>Extensive microbial diversity within the chicken gut microbiome revealed by metagenomics and culture.</title>
        <authorList>
            <person name="Gilroy R."/>
            <person name="Ravi A."/>
            <person name="Getino M."/>
            <person name="Pursley I."/>
            <person name="Horton D.L."/>
            <person name="Alikhan N.F."/>
            <person name="Baker D."/>
            <person name="Gharbi K."/>
            <person name="Hall N."/>
            <person name="Watson M."/>
            <person name="Adriaenssens E.M."/>
            <person name="Foster-Nyarko E."/>
            <person name="Jarju S."/>
            <person name="Secka A."/>
            <person name="Antonio M."/>
            <person name="Oren A."/>
            <person name="Chaudhuri R.R."/>
            <person name="La Ragione R."/>
            <person name="Hildebrand F."/>
            <person name="Pallen M.J."/>
        </authorList>
    </citation>
    <scope>NUCLEOTIDE SEQUENCE</scope>
    <source>
        <strain evidence="2">CHK190-19873</strain>
    </source>
</reference>
<organism evidence="2 3">
    <name type="scientific">Candidatus Limivivens intestinipullorum</name>
    <dbReference type="NCBI Taxonomy" id="2840858"/>
    <lineage>
        <taxon>Bacteria</taxon>
        <taxon>Bacillati</taxon>
        <taxon>Bacillota</taxon>
        <taxon>Clostridia</taxon>
        <taxon>Lachnospirales</taxon>
        <taxon>Lachnospiraceae</taxon>
        <taxon>Lachnospiraceae incertae sedis</taxon>
        <taxon>Candidatus Limivivens</taxon>
    </lineage>
</organism>
<comment type="caution">
    <text evidence="2">The sequence shown here is derived from an EMBL/GenBank/DDBJ whole genome shotgun (WGS) entry which is preliminary data.</text>
</comment>
<evidence type="ECO:0000313" key="3">
    <source>
        <dbReference type="Proteomes" id="UP000823935"/>
    </source>
</evidence>
<reference evidence="2" key="1">
    <citation type="submission" date="2020-10" db="EMBL/GenBank/DDBJ databases">
        <authorList>
            <person name="Gilroy R."/>
        </authorList>
    </citation>
    <scope>NUCLEOTIDE SEQUENCE</scope>
    <source>
        <strain evidence="2">CHK190-19873</strain>
    </source>
</reference>
<evidence type="ECO:0000313" key="2">
    <source>
        <dbReference type="EMBL" id="HIS30699.1"/>
    </source>
</evidence>
<dbReference type="Pfam" id="PF02769">
    <property type="entry name" value="AIRS_C"/>
    <property type="match status" value="1"/>
</dbReference>
<feature type="domain" description="PurM-like C-terminal" evidence="1">
    <location>
        <begin position="24"/>
        <end position="174"/>
    </location>
</feature>
<dbReference type="PANTHER" id="PTHR30303:SF4">
    <property type="entry name" value="HYDROGENASE EXPRESSION_FORMATION PROTEIN HYPE"/>
    <property type="match status" value="1"/>
</dbReference>
<dbReference type="Proteomes" id="UP000823935">
    <property type="component" value="Unassembled WGS sequence"/>
</dbReference>
<accession>A0A9D1ER81</accession>
<protein>
    <recommendedName>
        <fullName evidence="1">PurM-like C-terminal domain-containing protein</fullName>
    </recommendedName>
</protein>
<dbReference type="GO" id="GO:0051604">
    <property type="term" value="P:protein maturation"/>
    <property type="evidence" value="ECO:0007669"/>
    <property type="project" value="TreeGrafter"/>
</dbReference>
<dbReference type="SUPFAM" id="SSF56042">
    <property type="entry name" value="PurM C-terminal domain-like"/>
    <property type="match status" value="1"/>
</dbReference>
<dbReference type="PANTHER" id="PTHR30303">
    <property type="entry name" value="HYDROGENASE ISOENZYMES FORMATION PROTEIN HYPE"/>
    <property type="match status" value="1"/>
</dbReference>
<proteinExistence type="predicted"/>
<dbReference type="InterPro" id="IPR036676">
    <property type="entry name" value="PurM-like_C_sf"/>
</dbReference>
<name>A0A9D1ER81_9FIRM</name>
<dbReference type="EMBL" id="DVIQ01000022">
    <property type="protein sequence ID" value="HIS30699.1"/>
    <property type="molecule type" value="Genomic_DNA"/>
</dbReference>
<dbReference type="InterPro" id="IPR011854">
    <property type="entry name" value="HypE"/>
</dbReference>
<evidence type="ECO:0000259" key="1">
    <source>
        <dbReference type="Pfam" id="PF02769"/>
    </source>
</evidence>
<dbReference type="AlphaFoldDB" id="A0A9D1ER81"/>
<dbReference type="Gene3D" id="3.90.650.10">
    <property type="entry name" value="PurM-like C-terminal domain"/>
    <property type="match status" value="1"/>
</dbReference>